<evidence type="ECO:0000256" key="2">
    <source>
        <dbReference type="SAM" id="Phobius"/>
    </source>
</evidence>
<accession>A0A4Y7SZ09</accession>
<evidence type="ECO:0000313" key="3">
    <source>
        <dbReference type="EMBL" id="TEB26951.1"/>
    </source>
</evidence>
<protein>
    <recommendedName>
        <fullName evidence="5">Mid2 domain-containing protein</fullName>
    </recommendedName>
</protein>
<dbReference type="Proteomes" id="UP000298030">
    <property type="component" value="Unassembled WGS sequence"/>
</dbReference>
<proteinExistence type="predicted"/>
<gene>
    <name evidence="3" type="ORF">FA13DRAFT_1776682</name>
</gene>
<feature type="compositionally biased region" description="Polar residues" evidence="1">
    <location>
        <begin position="243"/>
        <end position="288"/>
    </location>
</feature>
<keyword evidence="4" id="KW-1185">Reference proteome</keyword>
<feature type="transmembrane region" description="Helical" evidence="2">
    <location>
        <begin position="185"/>
        <end position="208"/>
    </location>
</feature>
<dbReference type="OrthoDB" id="3265734at2759"/>
<organism evidence="3 4">
    <name type="scientific">Coprinellus micaceus</name>
    <name type="common">Glistening ink-cap mushroom</name>
    <name type="synonym">Coprinus micaceus</name>
    <dbReference type="NCBI Taxonomy" id="71717"/>
    <lineage>
        <taxon>Eukaryota</taxon>
        <taxon>Fungi</taxon>
        <taxon>Dikarya</taxon>
        <taxon>Basidiomycota</taxon>
        <taxon>Agaricomycotina</taxon>
        <taxon>Agaricomycetes</taxon>
        <taxon>Agaricomycetidae</taxon>
        <taxon>Agaricales</taxon>
        <taxon>Agaricineae</taxon>
        <taxon>Psathyrellaceae</taxon>
        <taxon>Coprinellus</taxon>
    </lineage>
</organism>
<keyword evidence="2" id="KW-0472">Membrane</keyword>
<reference evidence="3 4" key="1">
    <citation type="journal article" date="2019" name="Nat. Ecol. Evol.">
        <title>Megaphylogeny resolves global patterns of mushroom evolution.</title>
        <authorList>
            <person name="Varga T."/>
            <person name="Krizsan K."/>
            <person name="Foldi C."/>
            <person name="Dima B."/>
            <person name="Sanchez-Garcia M."/>
            <person name="Sanchez-Ramirez S."/>
            <person name="Szollosi G.J."/>
            <person name="Szarkandi J.G."/>
            <person name="Papp V."/>
            <person name="Albert L."/>
            <person name="Andreopoulos W."/>
            <person name="Angelini C."/>
            <person name="Antonin V."/>
            <person name="Barry K.W."/>
            <person name="Bougher N.L."/>
            <person name="Buchanan P."/>
            <person name="Buyck B."/>
            <person name="Bense V."/>
            <person name="Catcheside P."/>
            <person name="Chovatia M."/>
            <person name="Cooper J."/>
            <person name="Damon W."/>
            <person name="Desjardin D."/>
            <person name="Finy P."/>
            <person name="Geml J."/>
            <person name="Haridas S."/>
            <person name="Hughes K."/>
            <person name="Justo A."/>
            <person name="Karasinski D."/>
            <person name="Kautmanova I."/>
            <person name="Kiss B."/>
            <person name="Kocsube S."/>
            <person name="Kotiranta H."/>
            <person name="LaButti K.M."/>
            <person name="Lechner B.E."/>
            <person name="Liimatainen K."/>
            <person name="Lipzen A."/>
            <person name="Lukacs Z."/>
            <person name="Mihaltcheva S."/>
            <person name="Morgado L.N."/>
            <person name="Niskanen T."/>
            <person name="Noordeloos M.E."/>
            <person name="Ohm R.A."/>
            <person name="Ortiz-Santana B."/>
            <person name="Ovrebo C."/>
            <person name="Racz N."/>
            <person name="Riley R."/>
            <person name="Savchenko A."/>
            <person name="Shiryaev A."/>
            <person name="Soop K."/>
            <person name="Spirin V."/>
            <person name="Szebenyi C."/>
            <person name="Tomsovsky M."/>
            <person name="Tulloss R.E."/>
            <person name="Uehling J."/>
            <person name="Grigoriev I.V."/>
            <person name="Vagvolgyi C."/>
            <person name="Papp T."/>
            <person name="Martin F.M."/>
            <person name="Miettinen O."/>
            <person name="Hibbett D.S."/>
            <person name="Nagy L.G."/>
        </authorList>
    </citation>
    <scope>NUCLEOTIDE SEQUENCE [LARGE SCALE GENOMIC DNA]</scope>
    <source>
        <strain evidence="3 4">FP101781</strain>
    </source>
</reference>
<dbReference type="EMBL" id="QPFP01000044">
    <property type="protein sequence ID" value="TEB26951.1"/>
    <property type="molecule type" value="Genomic_DNA"/>
</dbReference>
<keyword evidence="2" id="KW-1133">Transmembrane helix</keyword>
<evidence type="ECO:0000313" key="4">
    <source>
        <dbReference type="Proteomes" id="UP000298030"/>
    </source>
</evidence>
<feature type="compositionally biased region" description="Low complexity" evidence="1">
    <location>
        <begin position="289"/>
        <end position="305"/>
    </location>
</feature>
<dbReference type="Gene3D" id="2.60.120.260">
    <property type="entry name" value="Galactose-binding domain-like"/>
    <property type="match status" value="1"/>
</dbReference>
<sequence>MGVLVLDDRDAAIVYSTGWGQAGSGNEFNSTTTHTTTVGATAKVTFYGTKITVYGTIAGSLTRKPTSSYAIDTGTATNFEGDPGLTAKYNQVFFDSPVLPAAEHTLTITNTGADAELFLDLFMVIPVDTPRMTTVTTTATPAVVTSARTVTMTMTASGLASSSGTTAGSSDGSSTGAAQKSSNTAAIVGGIIGALALLVLLVGGVMFYRKRQKQMAVDNSTAYNWNTKGASNAGGPPTPLAPQFQSAGWGQPQMAQHTGGSYTPYTEPQRQYANSTYTTGGYSQATPAQQYAPPSTYTQQPPSTYNTHAAPLPPLPSQQPSSDLAYYSSNDVGDPYGGYADSQQGPYPPMNQNVNPSTGRVRVNLDG</sequence>
<dbReference type="AlphaFoldDB" id="A0A4Y7SZ09"/>
<dbReference type="STRING" id="71717.A0A4Y7SZ09"/>
<keyword evidence="2" id="KW-0812">Transmembrane</keyword>
<name>A0A4Y7SZ09_COPMI</name>
<feature type="region of interest" description="Disordered" evidence="1">
    <location>
        <begin position="158"/>
        <end position="178"/>
    </location>
</feature>
<evidence type="ECO:0008006" key="5">
    <source>
        <dbReference type="Google" id="ProtNLM"/>
    </source>
</evidence>
<evidence type="ECO:0000256" key="1">
    <source>
        <dbReference type="SAM" id="MobiDB-lite"/>
    </source>
</evidence>
<comment type="caution">
    <text evidence="3">The sequence shown here is derived from an EMBL/GenBank/DDBJ whole genome shotgun (WGS) entry which is preliminary data.</text>
</comment>
<feature type="compositionally biased region" description="Polar residues" evidence="1">
    <location>
        <begin position="341"/>
        <end position="358"/>
    </location>
</feature>
<feature type="region of interest" description="Disordered" evidence="1">
    <location>
        <begin position="228"/>
        <end position="367"/>
    </location>
</feature>